<comment type="caution">
    <text evidence="3">The sequence shown here is derived from an EMBL/GenBank/DDBJ whole genome shotgun (WGS) entry which is preliminary data.</text>
</comment>
<dbReference type="Gene3D" id="1.25.40.10">
    <property type="entry name" value="Tetratricopeptide repeat domain"/>
    <property type="match status" value="4"/>
</dbReference>
<protein>
    <submittedName>
        <fullName evidence="3">Pentatricopeptide repeat-containing protein</fullName>
    </submittedName>
</protein>
<dbReference type="EMBL" id="JBFOLK010000009">
    <property type="protein sequence ID" value="KAL2485970.1"/>
    <property type="molecule type" value="Genomic_DNA"/>
</dbReference>
<accession>A0ABD1RC25</accession>
<dbReference type="InterPro" id="IPR002885">
    <property type="entry name" value="PPR_rpt"/>
</dbReference>
<organism evidence="3 4">
    <name type="scientific">Abeliophyllum distichum</name>
    <dbReference type="NCBI Taxonomy" id="126358"/>
    <lineage>
        <taxon>Eukaryota</taxon>
        <taxon>Viridiplantae</taxon>
        <taxon>Streptophyta</taxon>
        <taxon>Embryophyta</taxon>
        <taxon>Tracheophyta</taxon>
        <taxon>Spermatophyta</taxon>
        <taxon>Magnoliopsida</taxon>
        <taxon>eudicotyledons</taxon>
        <taxon>Gunneridae</taxon>
        <taxon>Pentapetalae</taxon>
        <taxon>asterids</taxon>
        <taxon>lamiids</taxon>
        <taxon>Lamiales</taxon>
        <taxon>Oleaceae</taxon>
        <taxon>Forsythieae</taxon>
        <taxon>Abeliophyllum</taxon>
    </lineage>
</organism>
<feature type="repeat" description="PPR" evidence="2">
    <location>
        <begin position="304"/>
        <end position="334"/>
    </location>
</feature>
<name>A0ABD1RC25_9LAMI</name>
<dbReference type="Pfam" id="PF01535">
    <property type="entry name" value="PPR"/>
    <property type="match status" value="4"/>
</dbReference>
<dbReference type="FunFam" id="1.25.40.10:FF:000715">
    <property type="entry name" value="Pentatricopeptide repeat-containing protein"/>
    <property type="match status" value="1"/>
</dbReference>
<reference evidence="4" key="1">
    <citation type="submission" date="2024-07" db="EMBL/GenBank/DDBJ databases">
        <title>Two chromosome-level genome assemblies of Korean endemic species Abeliophyllum distichum and Forsythia ovata (Oleaceae).</title>
        <authorList>
            <person name="Jang H."/>
        </authorList>
    </citation>
    <scope>NUCLEOTIDE SEQUENCE [LARGE SCALE GENOMIC DNA]</scope>
</reference>
<dbReference type="InterPro" id="IPR046848">
    <property type="entry name" value="E_motif"/>
</dbReference>
<feature type="repeat" description="PPR" evidence="2">
    <location>
        <begin position="604"/>
        <end position="638"/>
    </location>
</feature>
<dbReference type="InterPro" id="IPR046960">
    <property type="entry name" value="PPR_At4g14850-like_plant"/>
</dbReference>
<feature type="repeat" description="PPR" evidence="2">
    <location>
        <begin position="233"/>
        <end position="263"/>
    </location>
</feature>
<dbReference type="PANTHER" id="PTHR47926:SF436">
    <property type="entry name" value="PENTATRICOPEPTIDE REPEAT-CONTAINING PROTEIN ELI1, CHLOROPLASTIC-LIKE ISOFORM X2"/>
    <property type="match status" value="1"/>
</dbReference>
<dbReference type="Pfam" id="PF20430">
    <property type="entry name" value="Eplus_motif"/>
    <property type="match status" value="1"/>
</dbReference>
<evidence type="ECO:0000313" key="3">
    <source>
        <dbReference type="EMBL" id="KAL2485970.1"/>
    </source>
</evidence>
<keyword evidence="1" id="KW-0677">Repeat</keyword>
<dbReference type="PANTHER" id="PTHR47926">
    <property type="entry name" value="PENTATRICOPEPTIDE REPEAT-CONTAINING PROTEIN"/>
    <property type="match status" value="1"/>
</dbReference>
<sequence length="697" mass="78782">MLALFFLKSRQRCILKPFSKHRYFSPVSLHTRTLLPHRNKPKNNENSTTNKWNTTHTFVLSNPTLSVLETKCKSMIHLLQIQSQMIITGLSLDGLAYSRLITFCALSPFGDLNYSERLLSHMHNPNAFSWNIVIRAFIDSQIPLQVFVLYKKMLIVNRNSSFSLRPDNYTFPLLFKTCARLLLFYMGHEILGHVLKMGYGIDIFVHNALIHFLVSCGELEAADKVFDENSVRDLVSWNSLINGYVRSGKAKDALRIYKEMEMEMDVNPDEVTMIGVVSACAQLEDLKLGREFRQYIREKGLNMSIPLANALMDMYVKCGDLEEAKTLFDRMEDRTMVSWTTMVVGYARFGYLDAARKLFDEMPDKDVVPWNALIGAYVQGKSGKEALYLFHEMQGMNVKPDEVTMVSVLSACAQLGALDVGIWIHNYIEKHNLTLNVALGTALVDMYAKCGNITKALQVFQKIPGRNALTYTAIIGGLALHGDVQDALSIFLEMIDFGLMPDEVTFLGVLSACCHGGLVEQGRKIFSLMSSKFKIAPKLKHYSCMVDLLGRAGFLEEAVELIETMPLKADAVVWGALFFGCRIHKNIELGEKAAVKLLELDPSDSGIYVLLANMYVEANMWHKAREVRKLMRERGVDKTPGCSSIELNGNVYEFIVRDKSHSHSNQIYECLIQLTKQMELVESVAGICHLRDDFQFG</sequence>
<dbReference type="Proteomes" id="UP001604336">
    <property type="component" value="Unassembled WGS sequence"/>
</dbReference>
<feature type="repeat" description="PPR" evidence="2">
    <location>
        <begin position="467"/>
        <end position="501"/>
    </location>
</feature>
<dbReference type="AlphaFoldDB" id="A0ABD1RC25"/>
<dbReference type="InterPro" id="IPR046849">
    <property type="entry name" value="E2_motif"/>
</dbReference>
<dbReference type="NCBIfam" id="TIGR00756">
    <property type="entry name" value="PPR"/>
    <property type="match status" value="5"/>
</dbReference>
<dbReference type="Pfam" id="PF13041">
    <property type="entry name" value="PPR_2"/>
    <property type="match status" value="3"/>
</dbReference>
<keyword evidence="4" id="KW-1185">Reference proteome</keyword>
<dbReference type="Pfam" id="PF20431">
    <property type="entry name" value="E_motif"/>
    <property type="match status" value="1"/>
</dbReference>
<dbReference type="InterPro" id="IPR011990">
    <property type="entry name" value="TPR-like_helical_dom_sf"/>
</dbReference>
<dbReference type="PROSITE" id="PS51375">
    <property type="entry name" value="PPR"/>
    <property type="match status" value="5"/>
</dbReference>
<evidence type="ECO:0000256" key="2">
    <source>
        <dbReference type="PROSITE-ProRule" id="PRU00708"/>
    </source>
</evidence>
<dbReference type="SUPFAM" id="SSF48452">
    <property type="entry name" value="TPR-like"/>
    <property type="match status" value="2"/>
</dbReference>
<feature type="repeat" description="PPR" evidence="2">
    <location>
        <begin position="335"/>
        <end position="369"/>
    </location>
</feature>
<evidence type="ECO:0000313" key="4">
    <source>
        <dbReference type="Proteomes" id="UP001604336"/>
    </source>
</evidence>
<dbReference type="FunFam" id="1.25.40.10:FF:000348">
    <property type="entry name" value="Pentatricopeptide repeat-containing protein chloroplastic"/>
    <property type="match status" value="1"/>
</dbReference>
<dbReference type="FunFam" id="1.25.40.10:FF:000470">
    <property type="entry name" value="Pentatricopeptide repeat-containing protein At5g66520"/>
    <property type="match status" value="1"/>
</dbReference>
<proteinExistence type="predicted"/>
<gene>
    <name evidence="3" type="ORF">Adt_30726</name>
</gene>
<evidence type="ECO:0000256" key="1">
    <source>
        <dbReference type="ARBA" id="ARBA00022737"/>
    </source>
</evidence>